<protein>
    <recommendedName>
        <fullName evidence="2">ABC transporter domain-containing protein</fullName>
    </recommendedName>
</protein>
<keyword evidence="1" id="KW-0813">Transport</keyword>
<dbReference type="InterPro" id="IPR003439">
    <property type="entry name" value="ABC_transporter-like_ATP-bd"/>
</dbReference>
<dbReference type="RefSeq" id="XP_056039967.1">
    <property type="nucleotide sequence ID" value="XM_056191103.1"/>
</dbReference>
<evidence type="ECO:0000313" key="4">
    <source>
        <dbReference type="Proteomes" id="UP001217417"/>
    </source>
</evidence>
<dbReference type="Pfam" id="PF00005">
    <property type="entry name" value="ABC_tran"/>
    <property type="match status" value="1"/>
</dbReference>
<accession>A0AAD7VNR1</accession>
<comment type="caution">
    <text evidence="3">The sequence shown here is derived from an EMBL/GenBank/DDBJ whole genome shotgun (WGS) entry which is preliminary data.</text>
</comment>
<evidence type="ECO:0000259" key="2">
    <source>
        <dbReference type="Pfam" id="PF00005"/>
    </source>
</evidence>
<dbReference type="GeneID" id="80886269"/>
<evidence type="ECO:0000313" key="3">
    <source>
        <dbReference type="EMBL" id="KAJ8096517.1"/>
    </source>
</evidence>
<gene>
    <name evidence="3" type="ORF">POJ06DRAFT_47914</name>
</gene>
<keyword evidence="4" id="KW-1185">Reference proteome</keyword>
<dbReference type="SUPFAM" id="SSF52540">
    <property type="entry name" value="P-loop containing nucleoside triphosphate hydrolases"/>
    <property type="match status" value="1"/>
</dbReference>
<dbReference type="EMBL" id="JARPMG010000015">
    <property type="protein sequence ID" value="KAJ8096517.1"/>
    <property type="molecule type" value="Genomic_DNA"/>
</dbReference>
<dbReference type="GO" id="GO:0005524">
    <property type="term" value="F:ATP binding"/>
    <property type="evidence" value="ECO:0007669"/>
    <property type="project" value="InterPro"/>
</dbReference>
<dbReference type="Gene3D" id="3.40.50.300">
    <property type="entry name" value="P-loop containing nucleotide triphosphate hydrolases"/>
    <property type="match status" value="1"/>
</dbReference>
<name>A0AAD7VNR1_9ASCO</name>
<feature type="domain" description="ABC transporter" evidence="2">
    <location>
        <begin position="7"/>
        <end position="117"/>
    </location>
</feature>
<dbReference type="GO" id="GO:0016887">
    <property type="term" value="F:ATP hydrolysis activity"/>
    <property type="evidence" value="ECO:0007669"/>
    <property type="project" value="InterPro"/>
</dbReference>
<reference evidence="3" key="1">
    <citation type="submission" date="2023-03" db="EMBL/GenBank/DDBJ databases">
        <title>Near-Complete genome sequence of Lipomyces tetrasporous NRRL Y-64009, an oleaginous yeast capable of growing on lignocellulosic hydrolysates.</title>
        <authorList>
            <consortium name="Lawrence Berkeley National Laboratory"/>
            <person name="Jagtap S.S."/>
            <person name="Liu J.-J."/>
            <person name="Walukiewicz H.E."/>
            <person name="Pangilinan J."/>
            <person name="Lipzen A."/>
            <person name="Ahrendt S."/>
            <person name="Koriabine M."/>
            <person name="Cobaugh K."/>
            <person name="Salamov A."/>
            <person name="Yoshinaga Y."/>
            <person name="Ng V."/>
            <person name="Daum C."/>
            <person name="Grigoriev I.V."/>
            <person name="Slininger P.J."/>
            <person name="Dien B.S."/>
            <person name="Jin Y.-S."/>
            <person name="Rao C.V."/>
        </authorList>
    </citation>
    <scope>NUCLEOTIDE SEQUENCE</scope>
    <source>
        <strain evidence="3">NRRL Y-64009</strain>
    </source>
</reference>
<proteinExistence type="predicted"/>
<dbReference type="InterPro" id="IPR027417">
    <property type="entry name" value="P-loop_NTPase"/>
</dbReference>
<dbReference type="Proteomes" id="UP001217417">
    <property type="component" value="Unassembled WGS sequence"/>
</dbReference>
<evidence type="ECO:0000256" key="1">
    <source>
        <dbReference type="ARBA" id="ARBA00022448"/>
    </source>
</evidence>
<dbReference type="AlphaFoldDB" id="A0AAD7VNR1"/>
<organism evidence="3 4">
    <name type="scientific">Lipomyces tetrasporus</name>
    <dbReference type="NCBI Taxonomy" id="54092"/>
    <lineage>
        <taxon>Eukaryota</taxon>
        <taxon>Fungi</taxon>
        <taxon>Dikarya</taxon>
        <taxon>Ascomycota</taxon>
        <taxon>Saccharomycotina</taxon>
        <taxon>Lipomycetes</taxon>
        <taxon>Lipomycetales</taxon>
        <taxon>Lipomycetaceae</taxon>
        <taxon>Lipomyces</taxon>
    </lineage>
</organism>
<sequence length="227" mass="24951">MTFGTVTGEVLLDGSTPSKDFQRTTGFVEQQDLHEANQTVREALRFSARLRQTADMPLEEKYAYVEAIIKLLDVGPIADAIIDYVGSGLSVEERKRATIGIELASKPRILFLDEPTSGLEGAMSIVAFLRRLAQVENLSIICTINQSSSVLFNQFDNLLLRTDWGQRRVSYPLLFETSGSSGKEREPGGVLFGGRWCGNPSIKDGLVPSMAGFRSEAEADQGNQWDG</sequence>
<dbReference type="PANTHER" id="PTHR19241">
    <property type="entry name" value="ATP-BINDING CASSETTE TRANSPORTER"/>
    <property type="match status" value="1"/>
</dbReference>